<feature type="transmembrane region" description="Helical" evidence="1">
    <location>
        <begin position="20"/>
        <end position="43"/>
    </location>
</feature>
<proteinExistence type="predicted"/>
<keyword evidence="4" id="KW-1185">Reference proteome</keyword>
<dbReference type="EMBL" id="CATQJA010002702">
    <property type="protein sequence ID" value="CAJ0585002.1"/>
    <property type="molecule type" value="Genomic_DNA"/>
</dbReference>
<evidence type="ECO:0000259" key="2">
    <source>
        <dbReference type="Pfam" id="PF10328"/>
    </source>
</evidence>
<dbReference type="CDD" id="cd00637">
    <property type="entry name" value="7tm_classA_rhodopsin-like"/>
    <property type="match status" value="1"/>
</dbReference>
<dbReference type="Pfam" id="PF10328">
    <property type="entry name" value="7TM_GPCR_Srx"/>
    <property type="match status" value="1"/>
</dbReference>
<keyword evidence="1" id="KW-0812">Transmembrane</keyword>
<dbReference type="InterPro" id="IPR019430">
    <property type="entry name" value="7TM_GPCR_serpentine_rcpt_Srx"/>
</dbReference>
<gene>
    <name evidence="3" type="ORF">MSPICULIGERA_LOCUS23035</name>
</gene>
<evidence type="ECO:0000313" key="4">
    <source>
        <dbReference type="Proteomes" id="UP001177023"/>
    </source>
</evidence>
<feature type="transmembrane region" description="Helical" evidence="1">
    <location>
        <begin position="203"/>
        <end position="226"/>
    </location>
</feature>
<feature type="transmembrane region" description="Helical" evidence="1">
    <location>
        <begin position="64"/>
        <end position="86"/>
    </location>
</feature>
<dbReference type="Proteomes" id="UP001177023">
    <property type="component" value="Unassembled WGS sequence"/>
</dbReference>
<dbReference type="PANTHER" id="PTHR23017">
    <property type="entry name" value="SERPENTINE RECEPTOR, CLASS X"/>
    <property type="match status" value="1"/>
</dbReference>
<feature type="transmembrane region" description="Helical" evidence="1">
    <location>
        <begin position="163"/>
        <end position="182"/>
    </location>
</feature>
<evidence type="ECO:0000256" key="1">
    <source>
        <dbReference type="SAM" id="Phobius"/>
    </source>
</evidence>
<dbReference type="SUPFAM" id="SSF81321">
    <property type="entry name" value="Family A G protein-coupled receptor-like"/>
    <property type="match status" value="1"/>
</dbReference>
<dbReference type="Gene3D" id="1.20.1070.10">
    <property type="entry name" value="Rhodopsin 7-helix transmembrane proteins"/>
    <property type="match status" value="1"/>
</dbReference>
<organism evidence="3 4">
    <name type="scientific">Mesorhabditis spiculigera</name>
    <dbReference type="NCBI Taxonomy" id="96644"/>
    <lineage>
        <taxon>Eukaryota</taxon>
        <taxon>Metazoa</taxon>
        <taxon>Ecdysozoa</taxon>
        <taxon>Nematoda</taxon>
        <taxon>Chromadorea</taxon>
        <taxon>Rhabditida</taxon>
        <taxon>Rhabditina</taxon>
        <taxon>Rhabditomorpha</taxon>
        <taxon>Rhabditoidea</taxon>
        <taxon>Rhabditidae</taxon>
        <taxon>Mesorhabditinae</taxon>
        <taxon>Mesorhabditis</taxon>
    </lineage>
</organism>
<keyword evidence="1" id="KW-1133">Transmembrane helix</keyword>
<keyword evidence="1" id="KW-0472">Membrane</keyword>
<evidence type="ECO:0000313" key="3">
    <source>
        <dbReference type="EMBL" id="CAJ0585002.1"/>
    </source>
</evidence>
<feature type="transmembrane region" description="Helical" evidence="1">
    <location>
        <begin position="238"/>
        <end position="259"/>
    </location>
</feature>
<comment type="caution">
    <text evidence="3">The sequence shown here is derived from an EMBL/GenBank/DDBJ whole genome shotgun (WGS) entry which is preliminary data.</text>
</comment>
<dbReference type="PANTHER" id="PTHR23017:SF44">
    <property type="entry name" value="G-PROTEIN COUPLED RECEPTORS FAMILY 1 PROFILE DOMAIN-CONTAINING PROTEIN"/>
    <property type="match status" value="1"/>
</dbReference>
<feature type="transmembrane region" description="Helical" evidence="1">
    <location>
        <begin position="106"/>
        <end position="127"/>
    </location>
</feature>
<feature type="domain" description="7TM GPCR serpentine receptor class x (Srx)" evidence="2">
    <location>
        <begin position="79"/>
        <end position="260"/>
    </location>
</feature>
<protein>
    <recommendedName>
        <fullName evidence="2">7TM GPCR serpentine receptor class x (Srx) domain-containing protein</fullName>
    </recommendedName>
</protein>
<dbReference type="AlphaFoldDB" id="A0AA36GE15"/>
<accession>A0AA36GE15</accession>
<reference evidence="3" key="1">
    <citation type="submission" date="2023-06" db="EMBL/GenBank/DDBJ databases">
        <authorList>
            <person name="Delattre M."/>
        </authorList>
    </citation>
    <scope>NUCLEOTIDE SEQUENCE</scope>
    <source>
        <strain evidence="3">AF72</strain>
    </source>
</reference>
<sequence>MPFFNETLELPEMVTQAQIAGFLAFLASLVGIIANGMVIFWISRLPSMQNAFGRLTRNQATADFLHAWGFFLYMAPMLMFHLFVSINRVCSIFFPMEYPRLFSKKNVAKINVFCWMIAFWPSILAYRIVDCRFIYSEELWSYTFTVSPVCNVVSWYYDFVKSVATVFVIVGLDMITFVKCRLHGNHLLSTIADAQVRAHKRNEINFVTQSCLQGFIFILELLTFFVLANFVDIKMGKFALTTLSWIGVHALDGLIAIFFNKEFHHRVLGQKIETSSRHAAYSTQMPATLSSYCQHSSQNF</sequence>
<feature type="non-terminal residue" evidence="3">
    <location>
        <position position="1"/>
    </location>
</feature>
<name>A0AA36GE15_9BILA</name>